<feature type="compositionally biased region" description="Basic and acidic residues" evidence="1">
    <location>
        <begin position="901"/>
        <end position="911"/>
    </location>
</feature>
<feature type="compositionally biased region" description="Low complexity" evidence="1">
    <location>
        <begin position="405"/>
        <end position="414"/>
    </location>
</feature>
<gene>
    <name evidence="2" type="ORF">ABL78_3473</name>
</gene>
<feature type="compositionally biased region" description="Basic and acidic residues" evidence="1">
    <location>
        <begin position="1766"/>
        <end position="1778"/>
    </location>
</feature>
<feature type="compositionally biased region" description="Low complexity" evidence="1">
    <location>
        <begin position="1"/>
        <end position="15"/>
    </location>
</feature>
<feature type="compositionally biased region" description="Polar residues" evidence="1">
    <location>
        <begin position="2520"/>
        <end position="2534"/>
    </location>
</feature>
<feature type="compositionally biased region" description="Basic and acidic residues" evidence="1">
    <location>
        <begin position="873"/>
        <end position="893"/>
    </location>
</feature>
<dbReference type="OrthoDB" id="246010at2759"/>
<keyword evidence="3" id="KW-1185">Reference proteome</keyword>
<feature type="compositionally biased region" description="Low complexity" evidence="1">
    <location>
        <begin position="1216"/>
        <end position="1248"/>
    </location>
</feature>
<dbReference type="EMBL" id="LJSK01000088">
    <property type="protein sequence ID" value="KPI87442.1"/>
    <property type="molecule type" value="Genomic_DNA"/>
</dbReference>
<feature type="compositionally biased region" description="Low complexity" evidence="1">
    <location>
        <begin position="2320"/>
        <end position="2329"/>
    </location>
</feature>
<feature type="region of interest" description="Disordered" evidence="1">
    <location>
        <begin position="145"/>
        <end position="191"/>
    </location>
</feature>
<sequence>MSDSDSGTSAGASGSPANVAPAPSQSPGKASAIAAHNRHSGSPLSTSGPVTVYQHPFYRSKNHAFDGTAPSPSLHISTRRLQIFSYVLAELSSAATVLPDYTRAVLNLSRRLIGAWQAITAAAIERTRYEHMLIWATYRHRQQPFSSHSSSSTARASAATLHEAPAGSLVRRQRGAKRRGTPSSFSTTSGTTSAAASLFNAAASAASSHKRRRLVQEEGSGARRVRPVSALKLRRAVHGKDAAAEQWREGARWMEALPPRLSTLPAAGRTMAGGMPNARVRRSFTPPLLLSLSGAAEHRARELVVRHRERLLLSTLQQLWLDAQEKEDKAGQHIEYLRGLIINAIFQQYLGVTVEQSYNDLVLYRWLTPVLVSAHDGAARGGEDEGGVLRGTRPAPAEETARPQSYSFFSSSPPLAGELEHGSGGAVRRARRRQAAAHVAQDLKLLRQVLQRARITAAPTVERRVAPAQKSGRSMKGTMGSRNSGSTVPSTLRPPSFKNPSASSAPLPKKRQRSPSTSPSTLSDARLTREEKETEKAVMRAAEPAGPSPSGAHEAAASVLQSVKADTLLEEWTGAADSTPPDAKEAKSHSLLGDVPRSPTCESGSARGASRTCSPSPHPSEERPSLTAAQAGNDGAPFDATLHWTDHPQERSPLVLEGLIAAPLPLQLFLQACTSFDPTHCAFSLMSRCVVFAHHIHSEDEEQLNPANSATSSPSKYNSSGEQPSQRRSAYDDRQQGITGGEEGLGSESKEEYADLFYVVIARRAVGACEHTALCFGNQKFIFVRCRDTEALIREVMLYDDEEAEEEDEGYEHAAGDADAAAQESRQGNAVPAMETRGSGAASMTDDLHAVYPAQGSQTEHQTEASVSVDGETAERSQTCEKEATGRSLHDTPRTPSYCATREKDRMQADLKPESERCCQDFPRLPPPSPALRSHSGITALTERDARRLQVNASPDRSTSRGDEGNQLLTTADCQSNDAMLCADLRQLPPSSASAAARARFHTPIQPHTAPVFRALLPDAARRDSIASSNASYLAVTAAARRWSRHMRQAAWAGPRGAPPPFVSTDAMDLQLNPGFAEPALMPLPPLPFAGALHSSTANCAVTAPPSQDSPAHASSFPLKGLGPRNSQDPATSRTAAAGRQPQLQPPRMSLMPVTASPAEQLLYADVAETQLYLSVHSPLHLTPLAYHARLHPGPDDRPRVPPPLELSASTQRYESMSLPTSSSAAASSSHLGKAAASTTTTTTAATSLPGEHRVGEEAKPLHEPVDATIASRSTGRALSPGLPRVAGAGEWQSDTATDDESENLEEREGISSDDDAQPLYVIMHSSVCSCVRGMSDVANSSGDDKWTHGIGGDTVRTTSFVTPPLHPGTAGYRTAMPSTMPRASVFPSSRHFSEASGGLDDNDFKLNSDTATYGDFPLSYFEQQVLLPPGSGQERRSSGHNNKDLRQPSVSAPPAAQSSSARQASAPHLFHMADPLHGTAAGERREAVSDERDEEVAGPEGVDARAAKMTRTDTAAGRLDGGAGHREKQAARRRHEEAVSPLPVTGSTPDVCQREQQRQDGYSTERAKGNATADHEPSSNVPASCCFSPPPHQPAVEPTEGDMAFAAELYSRLEFWCLRGQDRSAYIDPSWWRTSACSVECDELNPQTTANNHEEGKEVSCASKQQVFVKVEGEAADGPNPSPPSSYRMNHRGASASTGSGDEEDGPTTHAAVPGIVCLPLKLLDYAVGTIELADGAYLSMQQRKRRAGCRKGRGEKGACAAADRDCSAAGARRTDGGEGGGGCQTDAESDISDAWDAEDDEGSGETARDGPPDFTPLMTVDARGKELLFEALLEATDVVVCAVRESRAHAGYHDLLHQRYPPMLSSPSSPSTQSSAAKHSNGSAFNSAAPTMKSGALTTVNPWAIAAAAAAARGFTFPVTTGTLSHDERCPFTFDRHQHLGTYGTVRWSQGHVAVAGRGADDAAGSVAVTDMPESLLSLPSLQTYSSSASYCSFPARGRGSAAVMPSKTGPKHAYAHSEHTPQPSCDARRGSCGAAGAATLSSSASPSHAWRWPPLPASDEKQWRCELLKSEFRLARSRCLDALLVDRVHGRPIAAITLEPLTWTQMRDGASIPFSSRGPRSDSDKSGGATTTNAANTGSSNEQRREMQASGDESSLPFCLPASAQEVVQRTVYAVTSFSHYVAPLWRHLSEEKAVLVDMDRTLVDNIITVHSLAERQRHLIHLNRAVAAAEGKHGARNPCVLWSSQLRRPSAARFSAPPFQFGQNDALFLSYEEALWRERCAASVSESDRVPASPSHQQPAGARPAPTDAAQPSHPPSSCSTPPSSTQTDAHRNRKSCHKTWERKGEGLLHAFLNRTATQREALGTLHYEECGAISYAAGALHASHRAGEATKRSDGGARWAPAAATAASAGTSNAKSHGGTALRASSIGGSAERSTDLYSDLIYVRPGIRQFLYRIALQWNIPVVVVTKSTRSRTEAILHNVLDPHRILFSNPQSCVVTADEMLCAQASLDASNNTSATLPNDVSSTTAGTREGAEEDERETHGQQHVLGDHFSSTAPATIAERITRCHKSIVQVLQCVLDAAALHSARRAWQEPPWCNLLDRLPKPRSVAVLDDAPQVWEKRDWPCTVSISPYTLSRIDPLPYFSPQGFISALVLSCLYGSKCLVCCAGACHVGAAVSPTVPRGQDPRQASPAGEGGVPRSQLSALTQLGPERWPHCICVCPPDHLDDIALAEEGGWGDPYAFCASDAASNVRAMIAELVRQSSESGETLRRLRPLLLPAVGQDASVVDEGRAPGLVKSAAARRIGTSLGDISRTQSSLYDSFHSLSTEIERRDSDAPNEVGDRSASIFEDIEPLPPREHEDDVVVLASSRGNVERHERTLKSLSTTPNVSPYRATVPPNTNSTQEQSRKAKVASGGGARHGVHHLLPLATDLSSSATPPSSRSSSSSSSSAAASSLTGSMPRELIDSPYYQPSAAAGASVPATPNSFCSLPDPWLHDGCIADTPTAAVAEVATRGVEDVAVDVLAGGVGDARGLGGAHVSPKLELAGGIGSEKRTVGADSIATNYGNVELAQLVEPSRKGLDVPGLTKKQYTPTTATRGGATRSSSNNAEVEDVIPLDMQPALSASGKRDSNGNIGSSGFAVDREEGAVSPPRIPVLIATVPSAEPTSSPFTERRMIAVSSNASGSALTSGTVEDVETITPQLSSFTPQPDTGEVCEGMLLRPLRRRVDDPQDTVEDIVPL</sequence>
<feature type="compositionally biased region" description="Polar residues" evidence="1">
    <location>
        <begin position="855"/>
        <end position="866"/>
    </location>
</feature>
<feature type="region of interest" description="Disordered" evidence="1">
    <location>
        <begin position="1"/>
        <end position="48"/>
    </location>
</feature>
<feature type="region of interest" description="Disordered" evidence="1">
    <location>
        <begin position="1214"/>
        <end position="1317"/>
    </location>
</feature>
<evidence type="ECO:0000313" key="2">
    <source>
        <dbReference type="EMBL" id="KPI87442.1"/>
    </source>
</evidence>
<feature type="compositionally biased region" description="Polar residues" evidence="1">
    <location>
        <begin position="1125"/>
        <end position="1135"/>
    </location>
</feature>
<feature type="region of interest" description="Disordered" evidence="1">
    <location>
        <begin position="1429"/>
        <end position="1466"/>
    </location>
</feature>
<feature type="region of interest" description="Disordered" evidence="1">
    <location>
        <begin position="1863"/>
        <end position="1887"/>
    </location>
</feature>
<feature type="compositionally biased region" description="Polar residues" evidence="1">
    <location>
        <begin position="1878"/>
        <end position="1887"/>
    </location>
</feature>
<reference evidence="2 3" key="1">
    <citation type="journal article" date="2015" name="PLoS Pathog.">
        <title>Leptomonas seymouri: Adaptations to the Dixenous Life Cycle Analyzed by Genome Sequencing, Transcriptome Profiling and Co-infection with Leishmania donovani.</title>
        <authorList>
            <person name="Kraeva N."/>
            <person name="Butenko A."/>
            <person name="Hlavacova J."/>
            <person name="Kostygov A."/>
            <person name="Myskova J."/>
            <person name="Grybchuk D."/>
            <person name="Lestinova T."/>
            <person name="Votypka J."/>
            <person name="Volf P."/>
            <person name="Opperdoes F."/>
            <person name="Flegontov P."/>
            <person name="Lukes J."/>
            <person name="Yurchenko V."/>
        </authorList>
    </citation>
    <scope>NUCLEOTIDE SEQUENCE [LARGE SCALE GENOMIC DNA]</scope>
    <source>
        <strain evidence="2 3">ATCC 30220</strain>
    </source>
</reference>
<feature type="compositionally biased region" description="Basic and acidic residues" evidence="1">
    <location>
        <begin position="1434"/>
        <end position="1447"/>
    </location>
</feature>
<feature type="region of interest" description="Disordered" evidence="1">
    <location>
        <begin position="3087"/>
        <end position="3153"/>
    </location>
</feature>
<feature type="region of interest" description="Disordered" evidence="1">
    <location>
        <begin position="2876"/>
        <end position="2964"/>
    </location>
</feature>
<feature type="region of interest" description="Disordered" evidence="1">
    <location>
        <begin position="1478"/>
        <end position="1588"/>
    </location>
</feature>
<feature type="compositionally biased region" description="Basic and acidic residues" evidence="1">
    <location>
        <begin position="1553"/>
        <end position="1578"/>
    </location>
</feature>
<feature type="compositionally biased region" description="Basic and acidic residues" evidence="1">
    <location>
        <begin position="526"/>
        <end position="538"/>
    </location>
</feature>
<feature type="compositionally biased region" description="Low complexity" evidence="1">
    <location>
        <begin position="1863"/>
        <end position="1877"/>
    </location>
</feature>
<dbReference type="InterPro" id="IPR023214">
    <property type="entry name" value="HAD_sf"/>
</dbReference>
<feature type="compositionally biased region" description="Low complexity" evidence="1">
    <location>
        <begin position="3100"/>
        <end position="3112"/>
    </location>
</feature>
<feature type="region of interest" description="Disordered" evidence="1">
    <location>
        <begin position="1101"/>
        <end position="1150"/>
    </location>
</feature>
<feature type="region of interest" description="Disordered" evidence="1">
    <location>
        <begin position="2685"/>
        <end position="2706"/>
    </location>
</feature>
<feature type="compositionally biased region" description="Polar residues" evidence="1">
    <location>
        <begin position="514"/>
        <end position="523"/>
    </location>
</feature>
<organism evidence="2 3">
    <name type="scientific">Leptomonas seymouri</name>
    <dbReference type="NCBI Taxonomy" id="5684"/>
    <lineage>
        <taxon>Eukaryota</taxon>
        <taxon>Discoba</taxon>
        <taxon>Euglenozoa</taxon>
        <taxon>Kinetoplastea</taxon>
        <taxon>Metakinetoplastina</taxon>
        <taxon>Trypanosomatida</taxon>
        <taxon>Trypanosomatidae</taxon>
        <taxon>Leishmaniinae</taxon>
        <taxon>Leptomonas</taxon>
    </lineage>
</organism>
<feature type="region of interest" description="Disordered" evidence="1">
    <location>
        <begin position="2290"/>
        <end position="2345"/>
    </location>
</feature>
<feature type="compositionally biased region" description="Low complexity" evidence="1">
    <location>
        <begin position="541"/>
        <end position="552"/>
    </location>
</feature>
<evidence type="ECO:0000256" key="1">
    <source>
        <dbReference type="SAM" id="MobiDB-lite"/>
    </source>
</evidence>
<feature type="region of interest" description="Disordered" evidence="1">
    <location>
        <begin position="2005"/>
        <end position="2034"/>
    </location>
</feature>
<evidence type="ECO:0000313" key="3">
    <source>
        <dbReference type="Proteomes" id="UP000038009"/>
    </source>
</evidence>
<feature type="region of interest" description="Disordered" evidence="1">
    <location>
        <begin position="2112"/>
        <end position="2157"/>
    </location>
</feature>
<feature type="compositionally biased region" description="Low complexity" evidence="1">
    <location>
        <begin position="2129"/>
        <end position="2144"/>
    </location>
</feature>
<feature type="region of interest" description="Disordered" evidence="1">
    <location>
        <begin position="1766"/>
        <end position="1790"/>
    </location>
</feature>
<feature type="region of interest" description="Disordered" evidence="1">
    <location>
        <begin position="378"/>
        <end position="433"/>
    </location>
</feature>
<feature type="compositionally biased region" description="Basic residues" evidence="1">
    <location>
        <begin position="171"/>
        <end position="180"/>
    </location>
</feature>
<proteinExistence type="predicted"/>
<feature type="region of interest" description="Disordered" evidence="1">
    <location>
        <begin position="1797"/>
        <end position="1816"/>
    </location>
</feature>
<feature type="compositionally biased region" description="Polar residues" evidence="1">
    <location>
        <begin position="1101"/>
        <end position="1110"/>
    </location>
</feature>
<dbReference type="VEuPathDB" id="TriTrypDB:Lsey_0088_0100"/>
<feature type="region of interest" description="Disordered" evidence="1">
    <location>
        <begin position="803"/>
        <end position="831"/>
    </location>
</feature>
<feature type="compositionally biased region" description="Polar residues" evidence="1">
    <location>
        <begin position="480"/>
        <end position="490"/>
    </location>
</feature>
<dbReference type="Gene3D" id="3.40.50.1000">
    <property type="entry name" value="HAD superfamily/HAD-like"/>
    <property type="match status" value="1"/>
</dbReference>
<feature type="region of interest" description="Disordered" evidence="1">
    <location>
        <begin position="700"/>
        <end position="746"/>
    </location>
</feature>
<feature type="region of interest" description="Disordered" evidence="1">
    <location>
        <begin position="574"/>
        <end position="644"/>
    </location>
</feature>
<feature type="compositionally biased region" description="Low complexity" evidence="1">
    <location>
        <begin position="1448"/>
        <end position="1466"/>
    </location>
</feature>
<feature type="compositionally biased region" description="Basic and acidic residues" evidence="1">
    <location>
        <begin position="1251"/>
        <end position="1266"/>
    </location>
</feature>
<feature type="compositionally biased region" description="Polar residues" evidence="1">
    <location>
        <begin position="705"/>
        <end position="728"/>
    </location>
</feature>
<feature type="region of interest" description="Disordered" evidence="1">
    <location>
        <begin position="461"/>
        <end position="557"/>
    </location>
</feature>
<feature type="region of interest" description="Disordered" evidence="1">
    <location>
        <begin position="854"/>
        <end position="911"/>
    </location>
</feature>
<accession>A0A0N1ILA9</accession>
<protein>
    <submittedName>
        <fullName evidence="2">Uncharacterized protein</fullName>
    </submittedName>
</protein>
<dbReference type="Proteomes" id="UP000038009">
    <property type="component" value="Unassembled WGS sequence"/>
</dbReference>
<feature type="region of interest" description="Disordered" evidence="1">
    <location>
        <begin position="2520"/>
        <end position="2549"/>
    </location>
</feature>
<comment type="caution">
    <text evidence="2">The sequence shown here is derived from an EMBL/GenBank/DDBJ whole genome shotgun (WGS) entry which is preliminary data.</text>
</comment>
<feature type="compositionally biased region" description="Low complexity" evidence="1">
    <location>
        <begin position="181"/>
        <end position="191"/>
    </location>
</feature>
<feature type="compositionally biased region" description="Basic and acidic residues" evidence="1">
    <location>
        <begin position="1524"/>
        <end position="1539"/>
    </location>
</feature>
<feature type="region of interest" description="Disordered" evidence="1">
    <location>
        <begin position="1674"/>
        <end position="1710"/>
    </location>
</feature>
<dbReference type="InterPro" id="IPR036412">
    <property type="entry name" value="HAD-like_sf"/>
</dbReference>
<name>A0A0N1ILA9_LEPSE</name>
<feature type="compositionally biased region" description="Low complexity" evidence="1">
    <location>
        <begin position="2939"/>
        <end position="2961"/>
    </location>
</feature>
<dbReference type="OMA" id="HYEECGA"/>
<dbReference type="SUPFAM" id="SSF56784">
    <property type="entry name" value="HAD-like"/>
    <property type="match status" value="1"/>
</dbReference>
<feature type="compositionally biased region" description="Low complexity" evidence="1">
    <location>
        <begin position="146"/>
        <end position="159"/>
    </location>
</feature>